<dbReference type="InterPro" id="IPR028098">
    <property type="entry name" value="Glyco_trans_4-like_N"/>
</dbReference>
<evidence type="ECO:0000259" key="1">
    <source>
        <dbReference type="Pfam" id="PF13439"/>
    </source>
</evidence>
<dbReference type="AlphaFoldDB" id="A0A9D2WSY8"/>
<comment type="caution">
    <text evidence="2">The sequence shown here is derived from an EMBL/GenBank/DDBJ whole genome shotgun (WGS) entry which is preliminary data.</text>
</comment>
<dbReference type="OrthoDB" id="9768685at2"/>
<dbReference type="RefSeq" id="WP_161820537.1">
    <property type="nucleotide sequence ID" value="NZ_LSRS01000001.1"/>
</dbReference>
<keyword evidence="2" id="KW-0328">Glycosyltransferase</keyword>
<gene>
    <name evidence="2" type="primary">pimB_2</name>
    <name evidence="2" type="ORF">SPSYN_00089</name>
</gene>
<proteinExistence type="predicted"/>
<name>A0A9D2WSY8_9FIRM</name>
<dbReference type="Pfam" id="PF13692">
    <property type="entry name" value="Glyco_trans_1_4"/>
    <property type="match status" value="1"/>
</dbReference>
<dbReference type="EMBL" id="LSRS01000001">
    <property type="protein sequence ID" value="KAF1086371.1"/>
    <property type="molecule type" value="Genomic_DNA"/>
</dbReference>
<dbReference type="Gene3D" id="3.40.50.2000">
    <property type="entry name" value="Glycogen Phosphorylase B"/>
    <property type="match status" value="2"/>
</dbReference>
<dbReference type="Proteomes" id="UP000798488">
    <property type="component" value="Unassembled WGS sequence"/>
</dbReference>
<feature type="domain" description="Glycosyltransferase subfamily 4-like N-terminal" evidence="1">
    <location>
        <begin position="16"/>
        <end position="215"/>
    </location>
</feature>
<protein>
    <submittedName>
        <fullName evidence="2">GDP-mannose-dependent alpha-(1-6)-phosphatidylinositol monomannoside mannosyltransferase</fullName>
        <ecNumber evidence="2">2.4.1.345</ecNumber>
    </submittedName>
</protein>
<keyword evidence="3" id="KW-1185">Reference proteome</keyword>
<keyword evidence="2" id="KW-0808">Transferase</keyword>
<evidence type="ECO:0000313" key="3">
    <source>
        <dbReference type="Proteomes" id="UP000798488"/>
    </source>
</evidence>
<sequence>MNVLQINSVCGVGSTGRIVTDIADTLRKNGHDSYVAYGYGKSNEPNSYKMESELYLKYNILKTRFFGKHGFYNRYATKQLVNWIETISPDIIHLHNIHGHYLNVKLLFNYLKEIKKPIVWTLHDCWSFTGHCTHFDYVGCERWKNECYSCPQKRQYPVSWFFDRSQESFREKKKLFTSIDNMTLITPSEWLSNLVKQSFLKEYPVRVINNGIDLNVFKPCDSNFRNKHNLENKFIVLGVASGWSKRKGLTFFHQLSEHLSENYQIIVVGVTGKQKQEMPRNIIGITRTNNVQELAEIYSAADVFINPTLEDNFPTTNLEALACGTPVITFNTGGSVETIDKRTGLVVDQRSIESLFSAIMLFSRIGKVDYTINCVARAQDLYDRDKRFQDYLEIYGRLKDEKI</sequence>
<dbReference type="SUPFAM" id="SSF53756">
    <property type="entry name" value="UDP-Glycosyltransferase/glycogen phosphorylase"/>
    <property type="match status" value="1"/>
</dbReference>
<dbReference type="GO" id="GO:0043750">
    <property type="term" value="F:phosphatidylinositol alpha-mannosyltransferase activity"/>
    <property type="evidence" value="ECO:0007669"/>
    <property type="project" value="UniProtKB-EC"/>
</dbReference>
<accession>A0A9D2WSY8</accession>
<organism evidence="2 3">
    <name type="scientific">Sporotomaculum syntrophicum</name>
    <dbReference type="NCBI Taxonomy" id="182264"/>
    <lineage>
        <taxon>Bacteria</taxon>
        <taxon>Bacillati</taxon>
        <taxon>Bacillota</taxon>
        <taxon>Clostridia</taxon>
        <taxon>Eubacteriales</taxon>
        <taxon>Desulfallaceae</taxon>
        <taxon>Sporotomaculum</taxon>
    </lineage>
</organism>
<dbReference type="Pfam" id="PF13439">
    <property type="entry name" value="Glyco_transf_4"/>
    <property type="match status" value="1"/>
</dbReference>
<evidence type="ECO:0000313" key="2">
    <source>
        <dbReference type="EMBL" id="KAF1086371.1"/>
    </source>
</evidence>
<dbReference type="PANTHER" id="PTHR12526">
    <property type="entry name" value="GLYCOSYLTRANSFERASE"/>
    <property type="match status" value="1"/>
</dbReference>
<reference evidence="2" key="1">
    <citation type="submission" date="2016-02" db="EMBL/GenBank/DDBJ databases">
        <title>Draft Genome Sequence of Sporotomaculum syntrophicum Strain FB, a Syntrophic Benzoate Degrader.</title>
        <authorList>
            <person name="Nobu M.K."/>
            <person name="Narihiro T."/>
            <person name="Qiu Y.-L."/>
            <person name="Ohashi A."/>
            <person name="Liu W.-T."/>
            <person name="Yuji S."/>
        </authorList>
    </citation>
    <scope>NUCLEOTIDE SEQUENCE</scope>
    <source>
        <strain evidence="2">FB</strain>
    </source>
</reference>
<dbReference type="PANTHER" id="PTHR12526:SF637">
    <property type="entry name" value="GLYCOSYLTRANSFERASE EPSF-RELATED"/>
    <property type="match status" value="1"/>
</dbReference>
<dbReference type="EC" id="2.4.1.345" evidence="2"/>